<keyword evidence="2" id="KW-1185">Reference proteome</keyword>
<protein>
    <submittedName>
        <fullName evidence="1">Toxin</fullName>
    </submittedName>
</protein>
<evidence type="ECO:0000313" key="1">
    <source>
        <dbReference type="EMBL" id="PHP53580.1"/>
    </source>
</evidence>
<gene>
    <name evidence="1" type="ORF">BW737_001715</name>
</gene>
<dbReference type="RefSeq" id="WP_086615830.1">
    <property type="nucleotide sequence ID" value="NZ_MTPX02000011.1"/>
</dbReference>
<proteinExistence type="predicted"/>
<reference evidence="1 2" key="1">
    <citation type="submission" date="2017-10" db="EMBL/GenBank/DDBJ databases">
        <title>Draft genome sequence of cellulolytic Actinomyces sp CtC72 isolated from cattle rumen fluid.</title>
        <authorList>
            <person name="Joshi A.J."/>
            <person name="Vasudevan G."/>
            <person name="Lanjekar V.B."/>
            <person name="Hivarkar S."/>
            <person name="Engineer A."/>
            <person name="Pore S.D."/>
            <person name="Dhakephalkar P.K."/>
            <person name="Dagar S."/>
        </authorList>
    </citation>
    <scope>NUCLEOTIDE SEQUENCE [LARGE SCALE GENOMIC DNA]</scope>
    <source>
        <strain evidence="2">CtC72</strain>
    </source>
</reference>
<sequence>MPDIHRSARKHYRRDRLDDDAVQYAAVHVPNSRPLDDEDDPRRWLMIGADRSGRLLELVVLIFDDGYELLIHAMKARAQYLDEVGGS</sequence>
<organism evidence="1 2">
    <name type="scientific">Actinomyces ruminis</name>
    <dbReference type="NCBI Taxonomy" id="1937003"/>
    <lineage>
        <taxon>Bacteria</taxon>
        <taxon>Bacillati</taxon>
        <taxon>Actinomycetota</taxon>
        <taxon>Actinomycetes</taxon>
        <taxon>Actinomycetales</taxon>
        <taxon>Actinomycetaceae</taxon>
        <taxon>Actinomyces</taxon>
    </lineage>
</organism>
<name>A0ABX4MHQ6_9ACTO</name>
<dbReference type="EMBL" id="MTPX02000011">
    <property type="protein sequence ID" value="PHP53580.1"/>
    <property type="molecule type" value="Genomic_DNA"/>
</dbReference>
<comment type="caution">
    <text evidence="1">The sequence shown here is derived from an EMBL/GenBank/DDBJ whole genome shotgun (WGS) entry which is preliminary data.</text>
</comment>
<accession>A0ABX4MHQ6</accession>
<dbReference type="Proteomes" id="UP000194577">
    <property type="component" value="Unassembled WGS sequence"/>
</dbReference>
<evidence type="ECO:0000313" key="2">
    <source>
        <dbReference type="Proteomes" id="UP000194577"/>
    </source>
</evidence>